<sequence length="438" mass="47718">MKHTTCLALAVSLGAAQQAAASGFIDDSKATLDLRNFYYNQDTRNAKAPSDKEWGQAFMFNYQSGFTDGPVGLGLDLQAMYGLRLDASGRAGKAGEDNTPGSVFPLSDGKAANDFSKTGATGKMRISQTQFKAGTLLPKLPVLTTEDGRLLPQTFRGYQVDSKDLKDFNLVAGKMEQVLDRNSSNGQGMSIAGANDPAKGKFSNQFYYGGADYAVSKQLQVQYYYASLENFYQQHFLGLIHNWQLPVGQLKTDLRYFYSTADGKNASAAGRGEGYVSSGYYGAGVNSGKVDNRLWSAMVTYGLHGHSVGLGYQKTTGESDFPHINQGQGRSLYLITNAQSLKFVNAGEQATVGNYTYDFTGLGIPGLKSSVTYIHGSNIRAARRDNSEWERDLRVDYVIPVGTFKGLGLTWRSAVLRGNDTPDKDETRLIVSYSIPLM</sequence>
<dbReference type="OrthoDB" id="6759120at2"/>
<protein>
    <submittedName>
        <fullName evidence="4">OprD family porin</fullName>
    </submittedName>
</protein>
<comment type="similarity">
    <text evidence="1">Belongs to the outer membrane porin (Opr) (TC 1.B.25) family.</text>
</comment>
<dbReference type="RefSeq" id="WP_069076387.1">
    <property type="nucleotide sequence ID" value="NZ_CP015637.1"/>
</dbReference>
<dbReference type="Gene3D" id="2.40.160.10">
    <property type="entry name" value="Porin"/>
    <property type="match status" value="1"/>
</dbReference>
<reference evidence="4 5" key="1">
    <citation type="submission" date="2020-10" db="EMBL/GenBank/DDBJ databases">
        <title>Complete genome sequence of a novel Pseudomonas fluorescens strain isolated from the flower of kumarahou (Pomaderris kumeraho).</title>
        <authorList>
            <person name="Summers M.C."/>
            <person name="Nowak V."/>
            <person name="Fairhurst M.J."/>
            <person name="Owen J.G."/>
            <person name="Gerth M.L."/>
            <person name="Patrick W.M."/>
        </authorList>
    </citation>
    <scope>NUCLEOTIDE SEQUENCE [LARGE SCALE GENOMIC DNA]</scope>
    <source>
        <strain evidence="4 5">KF1</strain>
    </source>
</reference>
<dbReference type="GO" id="GO:0016020">
    <property type="term" value="C:membrane"/>
    <property type="evidence" value="ECO:0007669"/>
    <property type="project" value="InterPro"/>
</dbReference>
<name>A0A1B3CUA8_PSEFL</name>
<proteinExistence type="inferred from homology"/>
<dbReference type="PANTHER" id="PTHR34596">
    <property type="entry name" value="CHITOPORIN"/>
    <property type="match status" value="1"/>
</dbReference>
<gene>
    <name evidence="4" type="ORF">IM720_13910</name>
</gene>
<dbReference type="EMBL" id="CP063233">
    <property type="protein sequence ID" value="QOU07764.1"/>
    <property type="molecule type" value="Genomic_DNA"/>
</dbReference>
<keyword evidence="3" id="KW-0732">Signal</keyword>
<evidence type="ECO:0000256" key="1">
    <source>
        <dbReference type="ARBA" id="ARBA00009075"/>
    </source>
</evidence>
<dbReference type="Pfam" id="PF03573">
    <property type="entry name" value="OprD"/>
    <property type="match status" value="1"/>
</dbReference>
<dbReference type="InterPro" id="IPR023614">
    <property type="entry name" value="Porin_dom_sf"/>
</dbReference>
<evidence type="ECO:0000313" key="4">
    <source>
        <dbReference type="EMBL" id="QOU07764.1"/>
    </source>
</evidence>
<organism evidence="4 5">
    <name type="scientific">Pseudomonas fluorescens</name>
    <dbReference type="NCBI Taxonomy" id="294"/>
    <lineage>
        <taxon>Bacteria</taxon>
        <taxon>Pseudomonadati</taxon>
        <taxon>Pseudomonadota</taxon>
        <taxon>Gammaproteobacteria</taxon>
        <taxon>Pseudomonadales</taxon>
        <taxon>Pseudomonadaceae</taxon>
        <taxon>Pseudomonas</taxon>
    </lineage>
</organism>
<evidence type="ECO:0000256" key="3">
    <source>
        <dbReference type="ARBA" id="ARBA00022729"/>
    </source>
</evidence>
<dbReference type="Proteomes" id="UP000593833">
    <property type="component" value="Chromosome"/>
</dbReference>
<dbReference type="GO" id="GO:0015288">
    <property type="term" value="F:porin activity"/>
    <property type="evidence" value="ECO:0007669"/>
    <property type="project" value="TreeGrafter"/>
</dbReference>
<dbReference type="InterPro" id="IPR005318">
    <property type="entry name" value="OM_porin_bac"/>
</dbReference>
<accession>A0A1B3CUA8</accession>
<evidence type="ECO:0000256" key="2">
    <source>
        <dbReference type="ARBA" id="ARBA00022448"/>
    </source>
</evidence>
<dbReference type="PANTHER" id="PTHR34596:SF2">
    <property type="entry name" value="CHITOPORIN"/>
    <property type="match status" value="1"/>
</dbReference>
<keyword evidence="2" id="KW-0813">Transport</keyword>
<dbReference type="AlphaFoldDB" id="A0A1B3CUA8"/>
<evidence type="ECO:0000313" key="5">
    <source>
        <dbReference type="Proteomes" id="UP000593833"/>
    </source>
</evidence>